<dbReference type="OrthoDB" id="9830801at2"/>
<dbReference type="EMBL" id="FOLQ01000015">
    <property type="protein sequence ID" value="SFE56969.1"/>
    <property type="molecule type" value="Genomic_DNA"/>
</dbReference>
<dbReference type="AlphaFoldDB" id="A0A1I2BLU0"/>
<reference evidence="1 2" key="1">
    <citation type="submission" date="2016-10" db="EMBL/GenBank/DDBJ databases">
        <authorList>
            <person name="de Groot N.N."/>
        </authorList>
    </citation>
    <scope>NUCLEOTIDE SEQUENCE [LARGE SCALE GENOMIC DNA]</scope>
    <source>
        <strain evidence="1 2">DSM 26130</strain>
    </source>
</reference>
<keyword evidence="2" id="KW-1185">Reference proteome</keyword>
<gene>
    <name evidence="1" type="ORF">SAMN05216167_115138</name>
</gene>
<proteinExistence type="predicted"/>
<dbReference type="STRING" id="662367.SAMN05216167_115138"/>
<evidence type="ECO:0000313" key="1">
    <source>
        <dbReference type="EMBL" id="SFE56969.1"/>
    </source>
</evidence>
<protein>
    <submittedName>
        <fullName evidence="1">Uncharacterized protein</fullName>
    </submittedName>
</protein>
<organism evidence="1 2">
    <name type="scientific">Spirosoma endophyticum</name>
    <dbReference type="NCBI Taxonomy" id="662367"/>
    <lineage>
        <taxon>Bacteria</taxon>
        <taxon>Pseudomonadati</taxon>
        <taxon>Bacteroidota</taxon>
        <taxon>Cytophagia</taxon>
        <taxon>Cytophagales</taxon>
        <taxon>Cytophagaceae</taxon>
        <taxon>Spirosoma</taxon>
    </lineage>
</organism>
<evidence type="ECO:0000313" key="2">
    <source>
        <dbReference type="Proteomes" id="UP000198598"/>
    </source>
</evidence>
<name>A0A1I2BLU0_9BACT</name>
<accession>A0A1I2BLU0</accession>
<dbReference type="RefSeq" id="WP_093832038.1">
    <property type="nucleotide sequence ID" value="NZ_FOLQ01000015.1"/>
</dbReference>
<dbReference type="Proteomes" id="UP000198598">
    <property type="component" value="Unassembled WGS sequence"/>
</dbReference>
<sequence length="189" mass="21377">MTHPPSSQVSGRTDNNCQASRFVQQVAGMTNEQITAYLSGKPVNYVDNTVLDHSGEYYEPVKFFFADGSILFIFDWSEETPVMKVYEQLLTNTQLIDAFNEKTGDFDHFFAQLIDSLHALSISDFPSQTLQHDVNLTDEGLRLQLATDTFSYGYTLVAGENRFDPSCLIADIKRSYRPVKKSDPRQILA</sequence>